<dbReference type="Gene3D" id="3.30.559.70">
    <property type="entry name" value="Choline/Carnitine o-acyltransferase, domain 2"/>
    <property type="match status" value="1"/>
</dbReference>
<keyword evidence="8" id="KW-1185">Reference proteome</keyword>
<organism evidence="7 8">
    <name type="scientific">Syncephalastrum racemosum</name>
    <name type="common">Filamentous fungus</name>
    <dbReference type="NCBI Taxonomy" id="13706"/>
    <lineage>
        <taxon>Eukaryota</taxon>
        <taxon>Fungi</taxon>
        <taxon>Fungi incertae sedis</taxon>
        <taxon>Mucoromycota</taxon>
        <taxon>Mucoromycotina</taxon>
        <taxon>Mucoromycetes</taxon>
        <taxon>Mucorales</taxon>
        <taxon>Syncephalastraceae</taxon>
        <taxon>Syncephalastrum</taxon>
    </lineage>
</organism>
<dbReference type="Proteomes" id="UP000242180">
    <property type="component" value="Unassembled WGS sequence"/>
</dbReference>
<dbReference type="OMA" id="FRMYNIC"/>
<dbReference type="SUPFAM" id="SSF52777">
    <property type="entry name" value="CoA-dependent acyltransferases"/>
    <property type="match status" value="2"/>
</dbReference>
<dbReference type="InterPro" id="IPR039551">
    <property type="entry name" value="Cho/carn_acyl_trans"/>
</dbReference>
<evidence type="ECO:0000256" key="1">
    <source>
        <dbReference type="ARBA" id="ARBA00005232"/>
    </source>
</evidence>
<dbReference type="GO" id="GO:0016746">
    <property type="term" value="F:acyltransferase activity"/>
    <property type="evidence" value="ECO:0007669"/>
    <property type="project" value="UniProtKB-KW"/>
</dbReference>
<evidence type="ECO:0000256" key="5">
    <source>
        <dbReference type="RuleBase" id="RU003801"/>
    </source>
</evidence>
<dbReference type="PANTHER" id="PTHR22589:SF107">
    <property type="entry name" value="CHOLINE_CARNITINE ACYLTRANSFERASE DOMAIN-CONTAINING PROTEIN"/>
    <property type="match status" value="1"/>
</dbReference>
<dbReference type="Pfam" id="PF00755">
    <property type="entry name" value="Carn_acyltransf"/>
    <property type="match status" value="1"/>
</dbReference>
<evidence type="ECO:0000313" key="8">
    <source>
        <dbReference type="Proteomes" id="UP000242180"/>
    </source>
</evidence>
<dbReference type="InterPro" id="IPR000542">
    <property type="entry name" value="Carn_acyl_trans"/>
</dbReference>
<evidence type="ECO:0000256" key="2">
    <source>
        <dbReference type="ARBA" id="ARBA00022679"/>
    </source>
</evidence>
<keyword evidence="2 5" id="KW-0808">Transferase</keyword>
<proteinExistence type="inferred from homology"/>
<gene>
    <name evidence="7" type="ORF">BCR43DRAFT_484248</name>
</gene>
<protein>
    <submittedName>
        <fullName evidence="7">Acyltransferase ChoActase/COT/CPT</fullName>
    </submittedName>
</protein>
<dbReference type="InParanoid" id="A0A1X2HWW8"/>
<dbReference type="InterPro" id="IPR023213">
    <property type="entry name" value="CAT-like_dom_sf"/>
</dbReference>
<dbReference type="PANTHER" id="PTHR22589">
    <property type="entry name" value="CARNITINE O-ACYLTRANSFERASE"/>
    <property type="match status" value="1"/>
</dbReference>
<feature type="domain" description="Choline/carnitine acyltransferase" evidence="6">
    <location>
        <begin position="41"/>
        <end position="621"/>
    </location>
</feature>
<evidence type="ECO:0000259" key="6">
    <source>
        <dbReference type="Pfam" id="PF00755"/>
    </source>
</evidence>
<dbReference type="OrthoDB" id="240216at2759"/>
<dbReference type="AlphaFoldDB" id="A0A1X2HWW8"/>
<comment type="similarity">
    <text evidence="1 5">Belongs to the carnitine/choline acetyltransferase family.</text>
</comment>
<dbReference type="InterPro" id="IPR042231">
    <property type="entry name" value="Cho/carn_acyl_trans_2"/>
</dbReference>
<evidence type="ECO:0000256" key="4">
    <source>
        <dbReference type="PIRSR" id="PIRSR600542-1"/>
    </source>
</evidence>
<evidence type="ECO:0000256" key="3">
    <source>
        <dbReference type="ARBA" id="ARBA00023315"/>
    </source>
</evidence>
<dbReference type="PROSITE" id="PS00439">
    <property type="entry name" value="ACYLTRANSF_C_1"/>
    <property type="match status" value="1"/>
</dbReference>
<evidence type="ECO:0000313" key="7">
    <source>
        <dbReference type="EMBL" id="ORZ03964.1"/>
    </source>
</evidence>
<feature type="active site" description="Proton acceptor" evidence="4">
    <location>
        <position position="352"/>
    </location>
</feature>
<dbReference type="Gene3D" id="3.30.559.10">
    <property type="entry name" value="Chloramphenicol acetyltransferase-like domain"/>
    <property type="match status" value="1"/>
</dbReference>
<keyword evidence="3 5" id="KW-0012">Acyltransferase</keyword>
<accession>A0A1X2HWW8</accession>
<name>A0A1X2HWW8_SYNRA</name>
<sequence>MVYQPILRRACFSTRHAAFLQKSRTYSTPKTFSNQDTLPRLPIPDLDATAARYKRSLLPLLSASEHAAVSQKIDSFAKGLGPVLQQRLHALDAEEAKLGLSWLDRLWLNKGYLEYRIPTLINVNWWNQFKNPPQGLAPDDGVTPGKASTFQLIRASRMVRSLVDYSNKINSEAIPPDVSRSGPFCMHQLKHMFGTSRIARTPRDEIITSWPATAKHITVVYKDQFFSVPVFDAQGNTLTEKQIEGQLRKVVDQVDNKPDQLQPPVGIMTSEHRDTWAKVREVLEKNATNAATLKDIDTSLFALCLDDYSSTPDLDSAHRNVFHGKEARNRWFDKALQFIVENNGRAGVNGEHSPADAVIPGRMFDVILDNELKPANMEAVADSGDLPAPTWLSWQITADVGEQLKTAQQNAAQLIADLDSVLLHYHAYGSDLMKKAKVSPDGWMQMVYQLAYYRQYGKPCPTYESASTRKFLTGRTETVRSCSAETVAFTKAWEDKDVKMTDKLSLLERAIATHLEYMKAASNGQGVDRHLLGLRCQMTPEEAESEGAALFRDPSYWGSQYWLLSTSNTSPGDTSWGGFGAVVPEGYGINYAISKERVRMSVSSWNSAPETDSAAFRETINDVLDEFGEMAELYLVK</sequence>
<comment type="caution">
    <text evidence="7">The sequence shown here is derived from an EMBL/GenBank/DDBJ whole genome shotgun (WGS) entry which is preliminary data.</text>
</comment>
<dbReference type="EMBL" id="MCGN01000001">
    <property type="protein sequence ID" value="ORZ03964.1"/>
    <property type="molecule type" value="Genomic_DNA"/>
</dbReference>
<dbReference type="PROSITE" id="PS00440">
    <property type="entry name" value="ACYLTRANSF_C_2"/>
    <property type="match status" value="1"/>
</dbReference>
<dbReference type="STRING" id="13706.A0A1X2HWW8"/>
<reference evidence="7 8" key="1">
    <citation type="submission" date="2016-07" db="EMBL/GenBank/DDBJ databases">
        <title>Pervasive Adenine N6-methylation of Active Genes in Fungi.</title>
        <authorList>
            <consortium name="DOE Joint Genome Institute"/>
            <person name="Mondo S.J."/>
            <person name="Dannebaum R.O."/>
            <person name="Kuo R.C."/>
            <person name="Labutti K."/>
            <person name="Haridas S."/>
            <person name="Kuo A."/>
            <person name="Salamov A."/>
            <person name="Ahrendt S.R."/>
            <person name="Lipzen A."/>
            <person name="Sullivan W."/>
            <person name="Andreopoulos W.B."/>
            <person name="Clum A."/>
            <person name="Lindquist E."/>
            <person name="Daum C."/>
            <person name="Ramamoorthy G.K."/>
            <person name="Gryganskyi A."/>
            <person name="Culley D."/>
            <person name="Magnuson J.K."/>
            <person name="James T.Y."/>
            <person name="O'Malley M.A."/>
            <person name="Stajich J.E."/>
            <person name="Spatafora J.W."/>
            <person name="Visel A."/>
            <person name="Grigoriev I.V."/>
        </authorList>
    </citation>
    <scope>NUCLEOTIDE SEQUENCE [LARGE SCALE GENOMIC DNA]</scope>
    <source>
        <strain evidence="7 8">NRRL 2496</strain>
    </source>
</reference>